<keyword evidence="1" id="KW-0227">DNA damage</keyword>
<dbReference type="Proteomes" id="UP000028999">
    <property type="component" value="Unassembled WGS sequence"/>
</dbReference>
<dbReference type="AlphaFoldDB" id="A0A078IR24"/>
<keyword evidence="1" id="KW-0805">Transcription regulation</keyword>
<dbReference type="InterPro" id="IPR029148">
    <property type="entry name" value="FACT-SPT16_Nlobe"/>
</dbReference>
<keyword evidence="1" id="KW-0235">DNA replication</keyword>
<evidence type="ECO:0000259" key="2">
    <source>
        <dbReference type="Pfam" id="PF14826"/>
    </source>
</evidence>
<dbReference type="GO" id="GO:0006281">
    <property type="term" value="P:DNA repair"/>
    <property type="evidence" value="ECO:0007669"/>
    <property type="project" value="UniProtKB-UniRule"/>
</dbReference>
<organism evidence="3 4">
    <name type="scientific">Brassica napus</name>
    <name type="common">Rape</name>
    <dbReference type="NCBI Taxonomy" id="3708"/>
    <lineage>
        <taxon>Eukaryota</taxon>
        <taxon>Viridiplantae</taxon>
        <taxon>Streptophyta</taxon>
        <taxon>Embryophyta</taxon>
        <taxon>Tracheophyta</taxon>
        <taxon>Spermatophyta</taxon>
        <taxon>Magnoliopsida</taxon>
        <taxon>eudicotyledons</taxon>
        <taxon>Gunneridae</taxon>
        <taxon>Pentapetalae</taxon>
        <taxon>rosids</taxon>
        <taxon>malvids</taxon>
        <taxon>Brassicales</taxon>
        <taxon>Brassicaceae</taxon>
        <taxon>Brassiceae</taxon>
        <taxon>Brassica</taxon>
    </lineage>
</organism>
<reference evidence="3 4" key="1">
    <citation type="journal article" date="2014" name="Science">
        <title>Plant genetics. Early allopolyploid evolution in the post-Neolithic Brassica napus oilseed genome.</title>
        <authorList>
            <person name="Chalhoub B."/>
            <person name="Denoeud F."/>
            <person name="Liu S."/>
            <person name="Parkin I.A."/>
            <person name="Tang H."/>
            <person name="Wang X."/>
            <person name="Chiquet J."/>
            <person name="Belcram H."/>
            <person name="Tong C."/>
            <person name="Samans B."/>
            <person name="Correa M."/>
            <person name="Da Silva C."/>
            <person name="Just J."/>
            <person name="Falentin C."/>
            <person name="Koh C.S."/>
            <person name="Le Clainche I."/>
            <person name="Bernard M."/>
            <person name="Bento P."/>
            <person name="Noel B."/>
            <person name="Labadie K."/>
            <person name="Alberti A."/>
            <person name="Charles M."/>
            <person name="Arnaud D."/>
            <person name="Guo H."/>
            <person name="Daviaud C."/>
            <person name="Alamery S."/>
            <person name="Jabbari K."/>
            <person name="Zhao M."/>
            <person name="Edger P.P."/>
            <person name="Chelaifa H."/>
            <person name="Tack D."/>
            <person name="Lassalle G."/>
            <person name="Mestiri I."/>
            <person name="Schnel N."/>
            <person name="Le Paslier M.C."/>
            <person name="Fan G."/>
            <person name="Renault V."/>
            <person name="Bayer P.E."/>
            <person name="Golicz A.A."/>
            <person name="Manoli S."/>
            <person name="Lee T.H."/>
            <person name="Thi V.H."/>
            <person name="Chalabi S."/>
            <person name="Hu Q."/>
            <person name="Fan C."/>
            <person name="Tollenaere R."/>
            <person name="Lu Y."/>
            <person name="Battail C."/>
            <person name="Shen J."/>
            <person name="Sidebottom C.H."/>
            <person name="Wang X."/>
            <person name="Canaguier A."/>
            <person name="Chauveau A."/>
            <person name="Berard A."/>
            <person name="Deniot G."/>
            <person name="Guan M."/>
            <person name="Liu Z."/>
            <person name="Sun F."/>
            <person name="Lim Y.P."/>
            <person name="Lyons E."/>
            <person name="Town C.D."/>
            <person name="Bancroft I."/>
            <person name="Wang X."/>
            <person name="Meng J."/>
            <person name="Ma J."/>
            <person name="Pires J.C."/>
            <person name="King G.J."/>
            <person name="Brunel D."/>
            <person name="Delourme R."/>
            <person name="Renard M."/>
            <person name="Aury J.M."/>
            <person name="Adams K.L."/>
            <person name="Batley J."/>
            <person name="Snowdon R.J."/>
            <person name="Tost J."/>
            <person name="Edwards D."/>
            <person name="Zhou Y."/>
            <person name="Hua W."/>
            <person name="Sharpe A.G."/>
            <person name="Paterson A.H."/>
            <person name="Guan C."/>
            <person name="Wincker P."/>
        </authorList>
    </citation>
    <scope>NUCLEOTIDE SEQUENCE [LARGE SCALE GENOMIC DNA]</scope>
    <source>
        <strain evidence="4">cv. Darmor-bzh</strain>
    </source>
</reference>
<evidence type="ECO:0000313" key="4">
    <source>
        <dbReference type="Proteomes" id="UP000028999"/>
    </source>
</evidence>
<dbReference type="EMBL" id="LK033209">
    <property type="protein sequence ID" value="CDY53510.1"/>
    <property type="molecule type" value="Genomic_DNA"/>
</dbReference>
<name>A0A078IR24_BRANA</name>
<dbReference type="Gramene" id="CDY53510">
    <property type="protein sequence ID" value="CDY53510"/>
    <property type="gene ID" value="GSBRNA2T00010848001"/>
</dbReference>
<comment type="subunit">
    <text evidence="1">Component of the FACT complex.</text>
</comment>
<dbReference type="GO" id="GO:0006260">
    <property type="term" value="P:DNA replication"/>
    <property type="evidence" value="ECO:0007669"/>
    <property type="project" value="UniProtKB-KW"/>
</dbReference>
<dbReference type="InterPro" id="IPR040258">
    <property type="entry name" value="Spt16"/>
</dbReference>
<keyword evidence="1" id="KW-0539">Nucleus</keyword>
<dbReference type="STRING" id="3708.A0A078IR24"/>
<feature type="domain" description="FACT complex subunit SPT16 N-terminal lobe" evidence="2">
    <location>
        <begin position="1"/>
        <end position="81"/>
    </location>
</feature>
<gene>
    <name evidence="3" type="primary">BnaCnng25220D</name>
    <name evidence="3" type="ORF">GSBRNA2T00010848001</name>
</gene>
<keyword evidence="1" id="KW-0234">DNA repair</keyword>
<keyword evidence="4" id="KW-1185">Reference proteome</keyword>
<evidence type="ECO:0000256" key="1">
    <source>
        <dbReference type="RuleBase" id="RU367052"/>
    </source>
</evidence>
<accession>A0A078IR24</accession>
<keyword evidence="1" id="KW-0158">Chromosome</keyword>
<dbReference type="PANTHER" id="PTHR13980">
    <property type="entry name" value="CDC68 RELATED"/>
    <property type="match status" value="1"/>
</dbReference>
<dbReference type="PaxDb" id="3708-A0A078IR24"/>
<protein>
    <recommendedName>
        <fullName evidence="1">FACT complex subunit</fullName>
    </recommendedName>
</protein>
<dbReference type="PANTHER" id="PTHR13980:SF18">
    <property type="entry name" value="FACT COMPLEX SUBUNIT SPT16"/>
    <property type="match status" value="1"/>
</dbReference>
<dbReference type="Pfam" id="PF14826">
    <property type="entry name" value="FACT-Spt16_Nlob"/>
    <property type="match status" value="1"/>
</dbReference>
<proteinExistence type="inferred from homology"/>
<evidence type="ECO:0000313" key="3">
    <source>
        <dbReference type="EMBL" id="CDY53510.1"/>
    </source>
</evidence>
<comment type="subcellular location">
    <subcellularLocation>
        <location evidence="1">Nucleus</location>
    </subcellularLocation>
    <subcellularLocation>
        <location evidence="1">Chromosome</location>
    </subcellularLocation>
</comment>
<comment type="similarity">
    <text evidence="1">Belongs to the peptidase M24 family. SPT16 subfamily.</text>
</comment>
<dbReference type="Gene3D" id="3.40.350.10">
    <property type="entry name" value="Creatinase/prolidase N-terminal domain"/>
    <property type="match status" value="1"/>
</dbReference>
<keyword evidence="1" id="KW-0804">Transcription</keyword>
<sequence>MVFSSKQIHFLCSKKIATLLEVVKQPAHDELGIDVVMHAKAKGDDGNGPMDAVLRAIRDGKESQVVGHIAREAPEGKLLEKRSLMRREMSPTLC</sequence>
<comment type="function">
    <text evidence="1">Component of the FACT complex, a general chromatin factor that acts to reorganize nucleosomes. The FACT complex is involved in multiple processes that require DNA as a template such as mRNA elongation, DNA replication and DNA repair. During transcription elongation the FACT complex acts as a histone chaperone that both destabilizes and restores nucleosomal structure. It facilitates the passage of RNA polymerase II and transcription by promoting the dissociation of one histone H2A-H2B dimer from the nucleosome, then subsequently promotes the reestablishment of the nucleosome following the passage of RNA polymerase II.</text>
</comment>
<dbReference type="GO" id="GO:0035101">
    <property type="term" value="C:FACT complex"/>
    <property type="evidence" value="ECO:0007669"/>
    <property type="project" value="UniProtKB-UniRule"/>
</dbReference>
<dbReference type="InterPro" id="IPR029149">
    <property type="entry name" value="Creatin/AminoP/Spt16_N"/>
</dbReference>